<accession>A0AAV0VI12</accession>
<protein>
    <submittedName>
        <fullName evidence="1">Uncharacterized protein</fullName>
    </submittedName>
</protein>
<sequence length="508" mass="58871">MSELHYPAEDLPILKKVLEDWGLTCVYQTCIDQLIDMKILRLLKTRHVDKLLSTYPLGILVKFECELDQWKSSLNIVDINKITESAETSMNKPNLEPYLKSFKSSQELKVDVILNSSTQGSLILDYYRQNNKLNDGIRSTLVDILIGQVLSQRIPMSVSLAESMADQIVAMFNSEIKDTYFMKIGCNKNPKGKLYAKYYNSMRNLKNTGLVHTTTKSEKNKTGSRNQEKESWTERKFVSEIEIDYILDELKHDNSPFPDIEKNWKASVNYRLNYIKNSESTANILNNWKQYSIPYGHKLIDIDYQALFPNGDTIYKNFEEKSPKIFNLLLEKIKDTNCRKILDKIQSGDENISENSKNAALIYLLHAVFAPTSKKITKDENGKKNLIKYSIKDSQDSLIVFGESVEAMQNHFQSLRFQGNPIQPFVFIVGSIFEQREILVYFDTIIYKVHSVLRSVEVCYKIFHVFNLGYPTQSYIVWLFIQNLFFGLRSKFDQPHPKLAQIILSELK</sequence>
<dbReference type="PANTHER" id="PTHR31025">
    <property type="entry name" value="SI:CH211-196P9.1-RELATED"/>
    <property type="match status" value="1"/>
</dbReference>
<evidence type="ECO:0000313" key="1">
    <source>
        <dbReference type="EMBL" id="CAI6343866.1"/>
    </source>
</evidence>
<dbReference type="Proteomes" id="UP001160148">
    <property type="component" value="Unassembled WGS sequence"/>
</dbReference>
<proteinExistence type="predicted"/>
<organism evidence="1 2">
    <name type="scientific">Macrosiphum euphorbiae</name>
    <name type="common">potato aphid</name>
    <dbReference type="NCBI Taxonomy" id="13131"/>
    <lineage>
        <taxon>Eukaryota</taxon>
        <taxon>Metazoa</taxon>
        <taxon>Ecdysozoa</taxon>
        <taxon>Arthropoda</taxon>
        <taxon>Hexapoda</taxon>
        <taxon>Insecta</taxon>
        <taxon>Pterygota</taxon>
        <taxon>Neoptera</taxon>
        <taxon>Paraneoptera</taxon>
        <taxon>Hemiptera</taxon>
        <taxon>Sternorrhyncha</taxon>
        <taxon>Aphidomorpha</taxon>
        <taxon>Aphidoidea</taxon>
        <taxon>Aphididae</taxon>
        <taxon>Macrosiphini</taxon>
        <taxon>Macrosiphum</taxon>
    </lineage>
</organism>
<dbReference type="PANTHER" id="PTHR31025:SF9">
    <property type="entry name" value="SI:DKEY-286J15.1"/>
    <property type="match status" value="1"/>
</dbReference>
<dbReference type="EMBL" id="CARXXK010000001">
    <property type="protein sequence ID" value="CAI6343866.1"/>
    <property type="molecule type" value="Genomic_DNA"/>
</dbReference>
<dbReference type="AlphaFoldDB" id="A0AAV0VI12"/>
<gene>
    <name evidence="1" type="ORF">MEUPH1_LOCUS1072</name>
</gene>
<evidence type="ECO:0000313" key="2">
    <source>
        <dbReference type="Proteomes" id="UP001160148"/>
    </source>
</evidence>
<reference evidence="1 2" key="1">
    <citation type="submission" date="2023-01" db="EMBL/GenBank/DDBJ databases">
        <authorList>
            <person name="Whitehead M."/>
        </authorList>
    </citation>
    <scope>NUCLEOTIDE SEQUENCE [LARGE SCALE GENOMIC DNA]</scope>
</reference>
<comment type="caution">
    <text evidence="1">The sequence shown here is derived from an EMBL/GenBank/DDBJ whole genome shotgun (WGS) entry which is preliminary data.</text>
</comment>
<keyword evidence="2" id="KW-1185">Reference proteome</keyword>
<name>A0AAV0VI12_9HEMI</name>